<dbReference type="SUPFAM" id="SSF55248">
    <property type="entry name" value="PCD-like"/>
    <property type="match status" value="1"/>
</dbReference>
<dbReference type="Proteomes" id="UP000503312">
    <property type="component" value="Chromosome"/>
</dbReference>
<dbReference type="Pfam" id="PF01329">
    <property type="entry name" value="Pterin_4a"/>
    <property type="match status" value="1"/>
</dbReference>
<dbReference type="GO" id="GO:0008124">
    <property type="term" value="F:4-alpha-hydroxytetrahydrobiopterin dehydratase activity"/>
    <property type="evidence" value="ECO:0007669"/>
    <property type="project" value="UniProtKB-UniRule"/>
</dbReference>
<dbReference type="EC" id="4.2.1.96" evidence="4"/>
<evidence type="ECO:0000256" key="1">
    <source>
        <dbReference type="ARBA" id="ARBA00001554"/>
    </source>
</evidence>
<accession>A0A6M9PYP4</accession>
<dbReference type="InterPro" id="IPR001533">
    <property type="entry name" value="Pterin_deHydtase"/>
</dbReference>
<protein>
    <recommendedName>
        <fullName evidence="4">Putative pterin-4-alpha-carbinolamine dehydratase</fullName>
        <shortName evidence="4">PHS</shortName>
        <ecNumber evidence="4">4.2.1.96</ecNumber>
    </recommendedName>
    <alternativeName>
        <fullName evidence="4">4-alpha-hydroxy-tetrahydropterin dehydratase</fullName>
    </alternativeName>
    <alternativeName>
        <fullName evidence="4">Pterin carbinolamine dehydratase</fullName>
        <shortName evidence="4">PCD</shortName>
    </alternativeName>
</protein>
<gene>
    <name evidence="5" type="ORF">DCO17_01950</name>
</gene>
<reference evidence="5 6" key="1">
    <citation type="submission" date="2018-04" db="EMBL/GenBank/DDBJ databases">
        <title>Polynucleobacter sp. UH21B genome.</title>
        <authorList>
            <person name="Hahn M.W."/>
        </authorList>
    </citation>
    <scope>NUCLEOTIDE SEQUENCE [LARGE SCALE GENOMIC DNA]</scope>
    <source>
        <strain evidence="5 6">MWH-UH21B</strain>
    </source>
</reference>
<comment type="similarity">
    <text evidence="2 4">Belongs to the pterin-4-alpha-carbinolamine dehydratase family.</text>
</comment>
<evidence type="ECO:0000313" key="6">
    <source>
        <dbReference type="Proteomes" id="UP000503312"/>
    </source>
</evidence>
<dbReference type="AlphaFoldDB" id="A0A6M9PYP4"/>
<dbReference type="RefSeq" id="WP_173955141.1">
    <property type="nucleotide sequence ID" value="NZ_CP028942.1"/>
</dbReference>
<dbReference type="PANTHER" id="PTHR12599:SF0">
    <property type="entry name" value="PTERIN-4-ALPHA-CARBINOLAMINE DEHYDRATASE"/>
    <property type="match status" value="1"/>
</dbReference>
<organism evidence="5 6">
    <name type="scientific">Polynucleobacter tropicus</name>
    <dbReference type="NCBI Taxonomy" id="1743174"/>
    <lineage>
        <taxon>Bacteria</taxon>
        <taxon>Pseudomonadati</taxon>
        <taxon>Pseudomonadota</taxon>
        <taxon>Betaproteobacteria</taxon>
        <taxon>Burkholderiales</taxon>
        <taxon>Burkholderiaceae</taxon>
        <taxon>Polynucleobacter</taxon>
    </lineage>
</organism>
<dbReference type="GO" id="GO:0006729">
    <property type="term" value="P:tetrahydrobiopterin biosynthetic process"/>
    <property type="evidence" value="ECO:0007669"/>
    <property type="project" value="InterPro"/>
</dbReference>
<dbReference type="PANTHER" id="PTHR12599">
    <property type="entry name" value="PTERIN-4-ALPHA-CARBINOLAMINE DEHYDRATASE"/>
    <property type="match status" value="1"/>
</dbReference>
<keyword evidence="3 4" id="KW-0456">Lyase</keyword>
<evidence type="ECO:0000313" key="5">
    <source>
        <dbReference type="EMBL" id="QKM64097.1"/>
    </source>
</evidence>
<keyword evidence="6" id="KW-1185">Reference proteome</keyword>
<sequence>MQPTRLLSNFDFEKDLPLWKRDASGIAIERNFVFKDFQQAFDFMTLCANYAEEINHHPDWSNSWNQVNVRLSTHSENALTQLDVELAKAMDGFAIQVQT</sequence>
<name>A0A6M9PYP4_9BURK</name>
<evidence type="ECO:0000256" key="4">
    <source>
        <dbReference type="HAMAP-Rule" id="MF_00434"/>
    </source>
</evidence>
<dbReference type="HAMAP" id="MF_00434">
    <property type="entry name" value="Pterin_4_alpha"/>
    <property type="match status" value="1"/>
</dbReference>
<dbReference type="EMBL" id="CP028942">
    <property type="protein sequence ID" value="QKM64097.1"/>
    <property type="molecule type" value="Genomic_DNA"/>
</dbReference>
<dbReference type="Gene3D" id="3.30.1360.20">
    <property type="entry name" value="Transcriptional coactivator/pterin dehydratase"/>
    <property type="match status" value="1"/>
</dbReference>
<proteinExistence type="inferred from homology"/>
<dbReference type="KEGG" id="ptrp:DCO17_01950"/>
<evidence type="ECO:0000256" key="3">
    <source>
        <dbReference type="ARBA" id="ARBA00023239"/>
    </source>
</evidence>
<dbReference type="InterPro" id="IPR036428">
    <property type="entry name" value="PCD_sf"/>
</dbReference>
<evidence type="ECO:0000256" key="2">
    <source>
        <dbReference type="ARBA" id="ARBA00006472"/>
    </source>
</evidence>
<comment type="catalytic activity">
    <reaction evidence="1 4">
        <text>(4aS,6R)-4a-hydroxy-L-erythro-5,6,7,8-tetrahydrobiopterin = (6R)-L-erythro-6,7-dihydrobiopterin + H2O</text>
        <dbReference type="Rhea" id="RHEA:11920"/>
        <dbReference type="ChEBI" id="CHEBI:15377"/>
        <dbReference type="ChEBI" id="CHEBI:15642"/>
        <dbReference type="ChEBI" id="CHEBI:43120"/>
        <dbReference type="EC" id="4.2.1.96"/>
    </reaction>
</comment>